<name>A0A2P5DWQ7_PARAD</name>
<feature type="non-terminal residue" evidence="1">
    <location>
        <position position="51"/>
    </location>
</feature>
<dbReference type="Proteomes" id="UP000237105">
    <property type="component" value="Unassembled WGS sequence"/>
</dbReference>
<keyword evidence="2" id="KW-1185">Reference proteome</keyword>
<accession>A0A2P5DWQ7</accession>
<sequence length="51" mass="5545">MSARLLQISALLHASTCPAAFTAHRVPRDTVGTERETERVASLLMVEITPP</sequence>
<protein>
    <submittedName>
        <fullName evidence="1">Uncharacterized protein</fullName>
    </submittedName>
</protein>
<comment type="caution">
    <text evidence="1">The sequence shown here is derived from an EMBL/GenBank/DDBJ whole genome shotgun (WGS) entry which is preliminary data.</text>
</comment>
<organism evidence="1 2">
    <name type="scientific">Parasponia andersonii</name>
    <name type="common">Sponia andersonii</name>
    <dbReference type="NCBI Taxonomy" id="3476"/>
    <lineage>
        <taxon>Eukaryota</taxon>
        <taxon>Viridiplantae</taxon>
        <taxon>Streptophyta</taxon>
        <taxon>Embryophyta</taxon>
        <taxon>Tracheophyta</taxon>
        <taxon>Spermatophyta</taxon>
        <taxon>Magnoliopsida</taxon>
        <taxon>eudicotyledons</taxon>
        <taxon>Gunneridae</taxon>
        <taxon>Pentapetalae</taxon>
        <taxon>rosids</taxon>
        <taxon>fabids</taxon>
        <taxon>Rosales</taxon>
        <taxon>Cannabaceae</taxon>
        <taxon>Parasponia</taxon>
    </lineage>
</organism>
<evidence type="ECO:0000313" key="2">
    <source>
        <dbReference type="Proteomes" id="UP000237105"/>
    </source>
</evidence>
<evidence type="ECO:0000313" key="1">
    <source>
        <dbReference type="EMBL" id="PON77725.1"/>
    </source>
</evidence>
<proteinExistence type="predicted"/>
<reference evidence="2" key="1">
    <citation type="submission" date="2016-06" db="EMBL/GenBank/DDBJ databases">
        <title>Parallel loss of symbiosis genes in relatives of nitrogen-fixing non-legume Parasponia.</title>
        <authorList>
            <person name="Van Velzen R."/>
            <person name="Holmer R."/>
            <person name="Bu F."/>
            <person name="Rutten L."/>
            <person name="Van Zeijl A."/>
            <person name="Liu W."/>
            <person name="Santuari L."/>
            <person name="Cao Q."/>
            <person name="Sharma T."/>
            <person name="Shen D."/>
            <person name="Roswanjaya Y."/>
            <person name="Wardhani T."/>
            <person name="Kalhor M.S."/>
            <person name="Jansen J."/>
            <person name="Van den Hoogen J."/>
            <person name="Gungor B."/>
            <person name="Hartog M."/>
            <person name="Hontelez J."/>
            <person name="Verver J."/>
            <person name="Yang W.-C."/>
            <person name="Schijlen E."/>
            <person name="Repin R."/>
            <person name="Schilthuizen M."/>
            <person name="Schranz E."/>
            <person name="Heidstra R."/>
            <person name="Miyata K."/>
            <person name="Fedorova E."/>
            <person name="Kohlen W."/>
            <person name="Bisseling T."/>
            <person name="Smit S."/>
            <person name="Geurts R."/>
        </authorList>
    </citation>
    <scope>NUCLEOTIDE SEQUENCE [LARGE SCALE GENOMIC DNA]</scope>
    <source>
        <strain evidence="2">cv. WU1-14</strain>
    </source>
</reference>
<dbReference type="AlphaFoldDB" id="A0A2P5DWQ7"/>
<gene>
    <name evidence="1" type="ORF">PanWU01x14_024810</name>
</gene>
<dbReference type="EMBL" id="JXTB01000012">
    <property type="protein sequence ID" value="PON77725.1"/>
    <property type="molecule type" value="Genomic_DNA"/>
</dbReference>